<keyword evidence="3" id="KW-1185">Reference proteome</keyword>
<dbReference type="Pfam" id="PF07859">
    <property type="entry name" value="Abhydrolase_3"/>
    <property type="match status" value="1"/>
</dbReference>
<dbReference type="SUPFAM" id="SSF53474">
    <property type="entry name" value="alpha/beta-Hydrolases"/>
    <property type="match status" value="1"/>
</dbReference>
<protein>
    <submittedName>
        <fullName evidence="2">Alpha/Beta hydrolase protein</fullName>
    </submittedName>
</protein>
<sequence>MDYLEKGKIVEAELQARFDRVNVTYKTVNNTPIETAIFIPKTFSSRTEPATAPVLVHFHGGGLVTGSNPDFLFLVDWVRELAHSTNAIFISPAYRLAPETPAVDILDDIADFWTWLHADLPATIRSLHPHLTPDLSRLAAVGESAGGYLALQSAFLFNRTAKLRAIIAQYPALHTDLAAFNPRPAKPDPALDAVVAEYVKGVVPGTVRTSTAWPGLAETNIAALTNGLMRRLFGADAEGRLTLGYALRKAEEVLPPVWVVQGDEDELVAKGAADELVERVRAERPGAVVKYTVRPGGHGFDGENTLADGWVAEGVEFVKGYWLA</sequence>
<evidence type="ECO:0000313" key="2">
    <source>
        <dbReference type="EMBL" id="KAK4033046.1"/>
    </source>
</evidence>
<feature type="domain" description="Alpha/beta hydrolase fold-3" evidence="1">
    <location>
        <begin position="55"/>
        <end position="191"/>
    </location>
</feature>
<dbReference type="EMBL" id="MU854556">
    <property type="protein sequence ID" value="KAK4033046.1"/>
    <property type="molecule type" value="Genomic_DNA"/>
</dbReference>
<dbReference type="PANTHER" id="PTHR23024:SF339">
    <property type="entry name" value="ALPHA_BETA HYDROLASE FOLD-3 DOMAIN-CONTAINING PROTEIN"/>
    <property type="match status" value="1"/>
</dbReference>
<organism evidence="2 3">
    <name type="scientific">Parachaetomium inaequale</name>
    <dbReference type="NCBI Taxonomy" id="2588326"/>
    <lineage>
        <taxon>Eukaryota</taxon>
        <taxon>Fungi</taxon>
        <taxon>Dikarya</taxon>
        <taxon>Ascomycota</taxon>
        <taxon>Pezizomycotina</taxon>
        <taxon>Sordariomycetes</taxon>
        <taxon>Sordariomycetidae</taxon>
        <taxon>Sordariales</taxon>
        <taxon>Chaetomiaceae</taxon>
        <taxon>Parachaetomium</taxon>
    </lineage>
</organism>
<evidence type="ECO:0000259" key="1">
    <source>
        <dbReference type="Pfam" id="PF07859"/>
    </source>
</evidence>
<dbReference type="Proteomes" id="UP001303115">
    <property type="component" value="Unassembled WGS sequence"/>
</dbReference>
<dbReference type="Gene3D" id="3.40.50.1820">
    <property type="entry name" value="alpha/beta hydrolase"/>
    <property type="match status" value="1"/>
</dbReference>
<name>A0AAN6P787_9PEZI</name>
<dbReference type="InterPro" id="IPR050466">
    <property type="entry name" value="Carboxylest/Gibb_receptor"/>
</dbReference>
<reference evidence="3" key="1">
    <citation type="journal article" date="2023" name="Mol. Phylogenet. Evol.">
        <title>Genome-scale phylogeny and comparative genomics of the fungal order Sordariales.</title>
        <authorList>
            <person name="Hensen N."/>
            <person name="Bonometti L."/>
            <person name="Westerberg I."/>
            <person name="Brannstrom I.O."/>
            <person name="Guillou S."/>
            <person name="Cros-Aarteil S."/>
            <person name="Calhoun S."/>
            <person name="Haridas S."/>
            <person name="Kuo A."/>
            <person name="Mondo S."/>
            <person name="Pangilinan J."/>
            <person name="Riley R."/>
            <person name="LaButti K."/>
            <person name="Andreopoulos B."/>
            <person name="Lipzen A."/>
            <person name="Chen C."/>
            <person name="Yan M."/>
            <person name="Daum C."/>
            <person name="Ng V."/>
            <person name="Clum A."/>
            <person name="Steindorff A."/>
            <person name="Ohm R.A."/>
            <person name="Martin F."/>
            <person name="Silar P."/>
            <person name="Natvig D.O."/>
            <person name="Lalanne C."/>
            <person name="Gautier V."/>
            <person name="Ament-Velasquez S.L."/>
            <person name="Kruys A."/>
            <person name="Hutchinson M.I."/>
            <person name="Powell A.J."/>
            <person name="Barry K."/>
            <person name="Miller A.N."/>
            <person name="Grigoriev I.V."/>
            <person name="Debuchy R."/>
            <person name="Gladieux P."/>
            <person name="Hiltunen Thoren M."/>
            <person name="Johannesson H."/>
        </authorList>
    </citation>
    <scope>NUCLEOTIDE SEQUENCE [LARGE SCALE GENOMIC DNA]</scope>
    <source>
        <strain evidence="3">CBS 284.82</strain>
    </source>
</reference>
<dbReference type="AlphaFoldDB" id="A0AAN6P787"/>
<dbReference type="GO" id="GO:0016787">
    <property type="term" value="F:hydrolase activity"/>
    <property type="evidence" value="ECO:0007669"/>
    <property type="project" value="UniProtKB-KW"/>
</dbReference>
<dbReference type="InterPro" id="IPR029058">
    <property type="entry name" value="AB_hydrolase_fold"/>
</dbReference>
<accession>A0AAN6P787</accession>
<proteinExistence type="predicted"/>
<dbReference type="PANTHER" id="PTHR23024">
    <property type="entry name" value="ARYLACETAMIDE DEACETYLASE"/>
    <property type="match status" value="1"/>
</dbReference>
<comment type="caution">
    <text evidence="2">The sequence shown here is derived from an EMBL/GenBank/DDBJ whole genome shotgun (WGS) entry which is preliminary data.</text>
</comment>
<keyword evidence="2" id="KW-0378">Hydrolase</keyword>
<dbReference type="InterPro" id="IPR013094">
    <property type="entry name" value="AB_hydrolase_3"/>
</dbReference>
<evidence type="ECO:0000313" key="3">
    <source>
        <dbReference type="Proteomes" id="UP001303115"/>
    </source>
</evidence>
<gene>
    <name evidence="2" type="ORF">C8A01DRAFT_19964</name>
</gene>